<evidence type="ECO:0000256" key="5">
    <source>
        <dbReference type="ARBA" id="ARBA00023088"/>
    </source>
</evidence>
<keyword evidence="7" id="KW-0472">Membrane</keyword>
<comment type="subcellular location">
    <subcellularLocation>
        <location evidence="1">Secreted</location>
        <location evidence="1">Cell wall</location>
    </subcellularLocation>
</comment>
<feature type="transmembrane region" description="Helical" evidence="7">
    <location>
        <begin position="656"/>
        <end position="675"/>
    </location>
</feature>
<evidence type="ECO:0000313" key="12">
    <source>
        <dbReference type="Proteomes" id="UP000539953"/>
    </source>
</evidence>
<dbReference type="EMBL" id="JACHHK010000005">
    <property type="protein sequence ID" value="MBB5183373.1"/>
    <property type="molecule type" value="Genomic_DNA"/>
</dbReference>
<keyword evidence="12" id="KW-1185">Reference proteome</keyword>
<dbReference type="Pfam" id="PF05738">
    <property type="entry name" value="Cna_B"/>
    <property type="match status" value="1"/>
</dbReference>
<comment type="caution">
    <text evidence="11">The sequence shown here is derived from an EMBL/GenBank/DDBJ whole genome shotgun (WGS) entry which is preliminary data.</text>
</comment>
<dbReference type="Gene3D" id="2.60.40.10">
    <property type="entry name" value="Immunoglobulins"/>
    <property type="match status" value="1"/>
</dbReference>
<keyword evidence="3" id="KW-0964">Secreted</keyword>
<evidence type="ECO:0000256" key="3">
    <source>
        <dbReference type="ARBA" id="ARBA00022525"/>
    </source>
</evidence>
<keyword evidence="4 8" id="KW-0732">Signal</keyword>
<feature type="domain" description="CNA-B" evidence="9">
    <location>
        <begin position="551"/>
        <end position="613"/>
    </location>
</feature>
<dbReference type="GO" id="GO:0007155">
    <property type="term" value="P:cell adhesion"/>
    <property type="evidence" value="ECO:0007669"/>
    <property type="project" value="InterPro"/>
</dbReference>
<feature type="region of interest" description="Disordered" evidence="6">
    <location>
        <begin position="40"/>
        <end position="85"/>
    </location>
</feature>
<organism evidence="11 12">
    <name type="scientific">Catenisphaera adipataccumulans</name>
    <dbReference type="NCBI Taxonomy" id="700500"/>
    <lineage>
        <taxon>Bacteria</taxon>
        <taxon>Bacillati</taxon>
        <taxon>Bacillota</taxon>
        <taxon>Erysipelotrichia</taxon>
        <taxon>Erysipelotrichales</taxon>
        <taxon>Erysipelotrichaceae</taxon>
        <taxon>Catenisphaera</taxon>
    </lineage>
</organism>
<evidence type="ECO:0000259" key="9">
    <source>
        <dbReference type="Pfam" id="PF05738"/>
    </source>
</evidence>
<dbReference type="InterPro" id="IPR013783">
    <property type="entry name" value="Ig-like_fold"/>
</dbReference>
<protein>
    <submittedName>
        <fullName evidence="11">Uncharacterized protein</fullName>
    </submittedName>
</protein>
<keyword evidence="2" id="KW-0134">Cell wall</keyword>
<evidence type="ECO:0000256" key="2">
    <source>
        <dbReference type="ARBA" id="ARBA00022512"/>
    </source>
</evidence>
<keyword evidence="5" id="KW-0572">Peptidoglycan-anchor</keyword>
<dbReference type="Gene3D" id="2.60.40.1140">
    <property type="entry name" value="Collagen-binding surface protein Cna, B-type domain"/>
    <property type="match status" value="1"/>
</dbReference>
<evidence type="ECO:0000256" key="1">
    <source>
        <dbReference type="ARBA" id="ARBA00004191"/>
    </source>
</evidence>
<dbReference type="AlphaFoldDB" id="A0A7W8CXE8"/>
<feature type="compositionally biased region" description="Polar residues" evidence="6">
    <location>
        <begin position="60"/>
        <end position="75"/>
    </location>
</feature>
<evidence type="ECO:0000256" key="4">
    <source>
        <dbReference type="ARBA" id="ARBA00022729"/>
    </source>
</evidence>
<reference evidence="11 12" key="1">
    <citation type="submission" date="2020-08" db="EMBL/GenBank/DDBJ databases">
        <title>Genomic Encyclopedia of Type Strains, Phase IV (KMG-IV): sequencing the most valuable type-strain genomes for metagenomic binning, comparative biology and taxonomic classification.</title>
        <authorList>
            <person name="Goeker M."/>
        </authorList>
    </citation>
    <scope>NUCLEOTIDE SEQUENCE [LARGE SCALE GENOMIC DNA]</scope>
    <source>
        <strain evidence="11 12">DSM 25799</strain>
    </source>
</reference>
<keyword evidence="7" id="KW-1133">Transmembrane helix</keyword>
<gene>
    <name evidence="11" type="ORF">HNQ47_001395</name>
</gene>
<dbReference type="InterPro" id="IPR041033">
    <property type="entry name" value="SpaA_PFL_dom_1"/>
</dbReference>
<feature type="domain" description="SpaA-like prealbumin fold" evidence="10">
    <location>
        <begin position="403"/>
        <end position="473"/>
    </location>
</feature>
<dbReference type="SUPFAM" id="SSF49401">
    <property type="entry name" value="Bacterial adhesins"/>
    <property type="match status" value="1"/>
</dbReference>
<evidence type="ECO:0000256" key="8">
    <source>
        <dbReference type="SAM" id="SignalP"/>
    </source>
</evidence>
<feature type="signal peptide" evidence="8">
    <location>
        <begin position="1"/>
        <end position="27"/>
    </location>
</feature>
<feature type="chain" id="PRO_5038777526" evidence="8">
    <location>
        <begin position="28"/>
        <end position="682"/>
    </location>
</feature>
<dbReference type="Gene3D" id="2.60.40.1280">
    <property type="match status" value="1"/>
</dbReference>
<feature type="region of interest" description="Disordered" evidence="6">
    <location>
        <begin position="615"/>
        <end position="647"/>
    </location>
</feature>
<keyword evidence="7" id="KW-0812">Transmembrane</keyword>
<dbReference type="Proteomes" id="UP000539953">
    <property type="component" value="Unassembled WGS sequence"/>
</dbReference>
<dbReference type="PROSITE" id="PS51257">
    <property type="entry name" value="PROKAR_LIPOPROTEIN"/>
    <property type="match status" value="1"/>
</dbReference>
<evidence type="ECO:0000256" key="7">
    <source>
        <dbReference type="SAM" id="Phobius"/>
    </source>
</evidence>
<dbReference type="Gene3D" id="2.60.40.740">
    <property type="match status" value="1"/>
</dbReference>
<dbReference type="InterPro" id="IPR008966">
    <property type="entry name" value="Adhesion_dom_sf"/>
</dbReference>
<name>A0A7W8CXE8_9FIRM</name>
<proteinExistence type="predicted"/>
<dbReference type="InterPro" id="IPR008454">
    <property type="entry name" value="Collagen-bd_Cna-like_B-typ_dom"/>
</dbReference>
<evidence type="ECO:0000256" key="6">
    <source>
        <dbReference type="SAM" id="MobiDB-lite"/>
    </source>
</evidence>
<sequence>MKKKIRGVFAFFLAVTLACSCRMLIQADPVAADPEADTAILPSNTDTQTTEAENDTTTAASDFTGSQQEPTSSAERNAAVSVPAAGSPVLRRTSAGSTDISAAAVDGLSTNVNAVNEGDSFTVTVNFSEDDANGSQKTDLDIESGDKIYITWSAPQGITFKGTTGSSSNTIELYDEGIHLGTAVVSNDQVVITFDESVNDLQHVHGSVTFTIQTTGELESASENTGTITAGRITKSVTINSNGSSQEQPFGSKGGEYASDGRIKWTIWINNTFKENLSGNIVITEPLPDTETWKDDSFISYSRGEDDTVNNLDDFKQEGRKIEIDETNHTITFTIPASELNGEYGELQFYTYTSASAGTTVANSIIMKHSETTDDTTTNYSDNYIGRATVPDSGGSVNGQPTGKIQINKVVRDTTDPIAGVHFRVYQVRSEDDHTRVAGWYNGADHAEIVTDADGTAMLKGLNDGYYEIEEVADALPNWIARSSLPNSVVVAVSGTAGTRVKIENQVKTRSITAVKNWVMPDGTTADTGDHPVTYFKLYRTTDGETDEDAGQSIKTVKTVSGKSTASVTWTDLPAYDNSGNAYTYIVKEVNAQGEDAVPDGYTKAEDGLSVTNRSISKTSTNSSSSDHTTSSSAATKTKDQKKVKKAQTGMQTQTGLYWILCLGGAAAIGILVYLNNKKKQK</sequence>
<dbReference type="SUPFAM" id="SSF49478">
    <property type="entry name" value="Cna protein B-type domain"/>
    <property type="match status" value="1"/>
</dbReference>
<feature type="compositionally biased region" description="Low complexity" evidence="6">
    <location>
        <begin position="44"/>
        <end position="59"/>
    </location>
</feature>
<dbReference type="Pfam" id="PF17802">
    <property type="entry name" value="SpaA"/>
    <property type="match status" value="1"/>
</dbReference>
<feature type="compositionally biased region" description="Low complexity" evidence="6">
    <location>
        <begin position="615"/>
        <end position="636"/>
    </location>
</feature>
<dbReference type="RefSeq" id="WP_183328667.1">
    <property type="nucleotide sequence ID" value="NZ_JACHHK010000005.1"/>
</dbReference>
<dbReference type="InterPro" id="IPR011252">
    <property type="entry name" value="Fibrogen-bd_dom1"/>
</dbReference>
<evidence type="ECO:0000259" key="10">
    <source>
        <dbReference type="Pfam" id="PF17802"/>
    </source>
</evidence>
<evidence type="ECO:0000313" key="11">
    <source>
        <dbReference type="EMBL" id="MBB5183373.1"/>
    </source>
</evidence>
<accession>A0A7W8CXE8</accession>